<accession>E3PZ77</accession>
<sequence length="65" mass="7708">MNHKNQTLYRAIDNQTTPLRFLHLSGESLTRDKNYSWIGTEDQFDRLCEIFEWDALSLVSAEIFK</sequence>
<name>E3PZ77_9CAUD</name>
<evidence type="ECO:0000313" key="2">
    <source>
        <dbReference type="Proteomes" id="UP000258344"/>
    </source>
</evidence>
<dbReference type="Proteomes" id="UP000258344">
    <property type="component" value="Segment"/>
</dbReference>
<evidence type="ECO:0000313" key="1">
    <source>
        <dbReference type="EMBL" id="CBW47028.1"/>
    </source>
</evidence>
<reference evidence="1 2" key="1">
    <citation type="journal article" date="2014" name="Front. Microbiol.">
        <title>Comparative genomics defines the core genome of the growing N4-like phage genus and identifies N4-like Roseophage specific genes.</title>
        <authorList>
            <person name="Chan J.Z."/>
            <person name="Millard A.D."/>
            <person name="Mann N.H."/>
            <person name="Schafer H."/>
        </authorList>
    </citation>
    <scope>NUCLEOTIDE SEQUENCE [LARGE SCALE GENOMIC DNA]</scope>
</reference>
<protein>
    <submittedName>
        <fullName evidence="1">Uncharacterized protein</fullName>
    </submittedName>
</protein>
<proteinExistence type="predicted"/>
<dbReference type="EMBL" id="FR682616">
    <property type="protein sequence ID" value="CBW47028.1"/>
    <property type="molecule type" value="Genomic_DNA"/>
</dbReference>
<organism evidence="1 2">
    <name type="scientific">Roseovarius sp. 217 phage 1</name>
    <dbReference type="NCBI Taxonomy" id="874471"/>
    <lineage>
        <taxon>Viruses</taxon>
        <taxon>Duplodnaviria</taxon>
        <taxon>Heunggongvirae</taxon>
        <taxon>Uroviricota</taxon>
        <taxon>Caudoviricetes</taxon>
        <taxon>Schitoviridae</taxon>
        <taxon>Rhodovirinae</taxon>
        <taxon>Plymouthvirus</taxon>
        <taxon>Roseovarius Plymouth podovirus 1</taxon>
    </lineage>
</organism>